<evidence type="ECO:0000256" key="3">
    <source>
        <dbReference type="ARBA" id="ARBA00022840"/>
    </source>
</evidence>
<proteinExistence type="predicted"/>
<reference evidence="5 6" key="1">
    <citation type="submission" date="2021-08" db="EMBL/GenBank/DDBJ databases">
        <title>complete genome sequencing of Deefgea sp. D25.</title>
        <authorList>
            <person name="Bae J.-W."/>
            <person name="Gim D.-H."/>
        </authorList>
    </citation>
    <scope>NUCLEOTIDE SEQUENCE [LARGE SCALE GENOMIC DNA]</scope>
    <source>
        <strain evidence="5 6">D25</strain>
    </source>
</reference>
<dbReference type="PANTHER" id="PTHR34698">
    <property type="entry name" value="5-OXOPROLINASE SUBUNIT B"/>
    <property type="match status" value="1"/>
</dbReference>
<evidence type="ECO:0000256" key="2">
    <source>
        <dbReference type="ARBA" id="ARBA00022801"/>
    </source>
</evidence>
<organism evidence="5 6">
    <name type="scientific">Deefgea tanakiae</name>
    <dbReference type="NCBI Taxonomy" id="2865840"/>
    <lineage>
        <taxon>Bacteria</taxon>
        <taxon>Pseudomonadati</taxon>
        <taxon>Pseudomonadota</taxon>
        <taxon>Betaproteobacteria</taxon>
        <taxon>Neisseriales</taxon>
        <taxon>Chitinibacteraceae</taxon>
        <taxon>Deefgea</taxon>
    </lineage>
</organism>
<evidence type="ECO:0000256" key="1">
    <source>
        <dbReference type="ARBA" id="ARBA00022741"/>
    </source>
</evidence>
<dbReference type="Proteomes" id="UP000825679">
    <property type="component" value="Chromosome"/>
</dbReference>
<dbReference type="SUPFAM" id="SSF50891">
    <property type="entry name" value="Cyclophilin-like"/>
    <property type="match status" value="1"/>
</dbReference>
<protein>
    <submittedName>
        <fullName evidence="5">5-oxoprolinase subunit PxpB</fullName>
        <ecNumber evidence="5">3.5.2.9</ecNumber>
    </submittedName>
</protein>
<name>A0ABX8ZA55_9NEIS</name>
<feature type="domain" description="Carboxyltransferase" evidence="4">
    <location>
        <begin position="18"/>
        <end position="213"/>
    </location>
</feature>
<dbReference type="InterPro" id="IPR010016">
    <property type="entry name" value="PxpB"/>
</dbReference>
<sequence>MANKLQNTAETIQLLDQIQLYPLGEAALVLVAGEAEQARLLATQAAALLRGDVLAAVLGVGNLTFRFNPLQTSGHQLATELKTLYLNSASLRQVRPRLHELLVRYGGQHGPDLAVVAAHAGLSCVEVAELHSAKIYDVLCIGFLPGFPYLAGLPNSLACPRRASPRTHVPAGSVGIGGQQTGIYPSSSPGGWQLIGHCDVTLFDAEKSPPSLLQAGDQVRFIAVSIEA</sequence>
<dbReference type="InterPro" id="IPR029000">
    <property type="entry name" value="Cyclophilin-like_dom_sf"/>
</dbReference>
<dbReference type="Gene3D" id="2.40.100.10">
    <property type="entry name" value="Cyclophilin-like"/>
    <property type="match status" value="1"/>
</dbReference>
<evidence type="ECO:0000259" key="4">
    <source>
        <dbReference type="SMART" id="SM00796"/>
    </source>
</evidence>
<dbReference type="Pfam" id="PF02682">
    <property type="entry name" value="CT_C_D"/>
    <property type="match status" value="1"/>
</dbReference>
<dbReference type="PANTHER" id="PTHR34698:SF2">
    <property type="entry name" value="5-OXOPROLINASE SUBUNIT B"/>
    <property type="match status" value="1"/>
</dbReference>
<keyword evidence="6" id="KW-1185">Reference proteome</keyword>
<gene>
    <name evidence="5" type="primary">pxpB</name>
    <name evidence="5" type="ORF">K4H28_07605</name>
</gene>
<evidence type="ECO:0000313" key="6">
    <source>
        <dbReference type="Proteomes" id="UP000825679"/>
    </source>
</evidence>
<keyword evidence="2 5" id="KW-0378">Hydrolase</keyword>
<evidence type="ECO:0000313" key="5">
    <source>
        <dbReference type="EMBL" id="QZA79471.1"/>
    </source>
</evidence>
<keyword evidence="1" id="KW-0547">Nucleotide-binding</keyword>
<dbReference type="EMBL" id="CP081150">
    <property type="protein sequence ID" value="QZA79471.1"/>
    <property type="molecule type" value="Genomic_DNA"/>
</dbReference>
<accession>A0ABX8ZA55</accession>
<dbReference type="EC" id="3.5.2.9" evidence="5"/>
<dbReference type="GO" id="GO:0017168">
    <property type="term" value="F:5-oxoprolinase (ATP-hydrolyzing) activity"/>
    <property type="evidence" value="ECO:0007669"/>
    <property type="project" value="UniProtKB-EC"/>
</dbReference>
<dbReference type="InterPro" id="IPR003833">
    <property type="entry name" value="CT_C_D"/>
</dbReference>
<keyword evidence="3" id="KW-0067">ATP-binding</keyword>
<dbReference type="SMART" id="SM00796">
    <property type="entry name" value="AHS1"/>
    <property type="match status" value="1"/>
</dbReference>
<dbReference type="NCBIfam" id="TIGR00370">
    <property type="entry name" value="5-oxoprolinase subunit PxpB"/>
    <property type="match status" value="1"/>
</dbReference>